<sequence length="358" mass="41281">MRRYLFFVNQPYSYSILRPLQDEIRRRGGEAAWFVAGCTAEPLGPDERHLKTVKEVMEFNADATFVPGDWVPYFFPGIKVEVFHGMARNKRGHSSEDESDHYRIRGWFDLYCTHAEKDTAKFQQLAELKQHFAVARTGWPKLDPLLKNAAQGPRPRGQGELPVVFYASTFSRSVTSAPALVKKIGELASSGRWKFIVTLHPKMEPAVVEQYRKLSGDHLRFVESDEDLLPILPEADVMLCDTSSIMFEFMFLDRPVVTFRTKMPGPYLIDVDDERDVEPALEKALNYPQDLMGETRALCNELHSFRDGRSSERVLDAVEDFLVNKQSGLKRKPLNLLRKVKVRRRLRRELKHGLRQVQ</sequence>
<proteinExistence type="predicted"/>
<evidence type="ECO:0000313" key="2">
    <source>
        <dbReference type="Proteomes" id="UP001223547"/>
    </source>
</evidence>
<dbReference type="RefSeq" id="WP_285369063.1">
    <property type="nucleotide sequence ID" value="NZ_JASSQD010000004.1"/>
</dbReference>
<dbReference type="SUPFAM" id="SSF53756">
    <property type="entry name" value="UDP-Glycosyltransferase/glycogen phosphorylase"/>
    <property type="match status" value="1"/>
</dbReference>
<protein>
    <submittedName>
        <fullName evidence="1">CDP-glycerol glycerophosphotransferase family protein</fullName>
    </submittedName>
</protein>
<accession>A0ABT7HGS1</accession>
<dbReference type="Pfam" id="PF04464">
    <property type="entry name" value="Glyphos_transf"/>
    <property type="match status" value="1"/>
</dbReference>
<comment type="caution">
    <text evidence="1">The sequence shown here is derived from an EMBL/GenBank/DDBJ whole genome shotgun (WGS) entry which is preliminary data.</text>
</comment>
<gene>
    <name evidence="1" type="ORF">QQF73_18265</name>
</gene>
<dbReference type="InterPro" id="IPR007554">
    <property type="entry name" value="Glycerophosphate_synth"/>
</dbReference>
<dbReference type="EMBL" id="JASSQD010000004">
    <property type="protein sequence ID" value="MDK9559586.1"/>
    <property type="molecule type" value="Genomic_DNA"/>
</dbReference>
<dbReference type="InterPro" id="IPR043148">
    <property type="entry name" value="TagF_C"/>
</dbReference>
<dbReference type="InterPro" id="IPR016886">
    <property type="entry name" value="UCP028458_glyceroPtfrase"/>
</dbReference>
<keyword evidence="2" id="KW-1185">Reference proteome</keyword>
<organism evidence="1 2">
    <name type="scientific">Marinobacter albus</name>
    <dbReference type="NCBI Taxonomy" id="3030833"/>
    <lineage>
        <taxon>Bacteria</taxon>
        <taxon>Pseudomonadati</taxon>
        <taxon>Pseudomonadota</taxon>
        <taxon>Gammaproteobacteria</taxon>
        <taxon>Pseudomonadales</taxon>
        <taxon>Marinobacteraceae</taxon>
        <taxon>Marinobacter</taxon>
    </lineage>
</organism>
<name>A0ABT7HGS1_9GAMM</name>
<dbReference type="Gene3D" id="3.40.50.12580">
    <property type="match status" value="1"/>
</dbReference>
<dbReference type="Proteomes" id="UP001223547">
    <property type="component" value="Unassembled WGS sequence"/>
</dbReference>
<dbReference type="PIRSF" id="PIRSF028458">
    <property type="entry name" value="UCP028458_glyceroPtfrase"/>
    <property type="match status" value="1"/>
</dbReference>
<evidence type="ECO:0000313" key="1">
    <source>
        <dbReference type="EMBL" id="MDK9559586.1"/>
    </source>
</evidence>
<reference evidence="1 2" key="1">
    <citation type="submission" date="2023-05" db="EMBL/GenBank/DDBJ databases">
        <title>Marinobacter albus sp. nov., a marine bacterium isolated from sand in a coastal intertidal zone of huludao.</title>
        <authorList>
            <person name="Deng T."/>
        </authorList>
    </citation>
    <scope>NUCLEOTIDE SEQUENCE [LARGE SCALE GENOMIC DNA]</scope>
    <source>
        <strain evidence="1 2">M216</strain>
    </source>
</reference>